<sequence length="216" mass="24585">MTNDQHPPRRTRLTQKDRQSAATKARLLEAARRLFREYGYHDVSVTEIAREAGVTHAMINAHFHSKAGLLYELIHENNDVQIAALEAGLPDEGSTMERLRWILAMYAKYDLEDTQLMAVMQAYYWQWPRETEDRNRAQLLQALSPIARILREDADLQNVDEAEIETLIDAIYAIYTFGLRPAVYRDASPESCVDAIMHRVGMLLDGARLQARGGGA</sequence>
<dbReference type="RefSeq" id="WP_007796856.1">
    <property type="nucleotide sequence ID" value="NZ_DS022276.1"/>
</dbReference>
<dbReference type="Gene3D" id="1.10.10.60">
    <property type="entry name" value="Homeodomain-like"/>
    <property type="match status" value="1"/>
</dbReference>
<evidence type="ECO:0000256" key="4">
    <source>
        <dbReference type="PROSITE-ProRule" id="PRU00335"/>
    </source>
</evidence>
<comment type="caution">
    <text evidence="7">The sequence shown here is derived from an EMBL/GenBank/DDBJ whole genome shotgun (WGS) entry which is preliminary data.</text>
</comment>
<dbReference type="InterPro" id="IPR009057">
    <property type="entry name" value="Homeodomain-like_sf"/>
</dbReference>
<organism evidence="7 8">
    <name type="scientific">Salipiger bermudensis (strain DSM 26914 / JCM 13377 / KCTC 12554 / HTCC2601)</name>
    <name type="common">Pelagibaca bermudensis</name>
    <dbReference type="NCBI Taxonomy" id="314265"/>
    <lineage>
        <taxon>Bacteria</taxon>
        <taxon>Pseudomonadati</taxon>
        <taxon>Pseudomonadota</taxon>
        <taxon>Alphaproteobacteria</taxon>
        <taxon>Rhodobacterales</taxon>
        <taxon>Roseobacteraceae</taxon>
        <taxon>Salipiger</taxon>
    </lineage>
</organism>
<proteinExistence type="predicted"/>
<dbReference type="GeneID" id="92504595"/>
<feature type="domain" description="HTH tetR-type" evidence="6">
    <location>
        <begin position="21"/>
        <end position="81"/>
    </location>
</feature>
<evidence type="ECO:0000256" key="5">
    <source>
        <dbReference type="SAM" id="MobiDB-lite"/>
    </source>
</evidence>
<name>Q0FI05_SALBH</name>
<dbReference type="InterPro" id="IPR001647">
    <property type="entry name" value="HTH_TetR"/>
</dbReference>
<reference evidence="7 8" key="1">
    <citation type="journal article" date="2010" name="J. Bacteriol.">
        <title>Genome sequences of Pelagibaca bermudensis HTCC2601T and Maritimibacter alkaliphilus HTCC2654T, the type strains of two marine Roseobacter genera.</title>
        <authorList>
            <person name="Thrash J.C."/>
            <person name="Cho J.C."/>
            <person name="Ferriera S."/>
            <person name="Johnson J."/>
            <person name="Vergin K.L."/>
            <person name="Giovannoni S.J."/>
        </authorList>
    </citation>
    <scope>NUCLEOTIDE SEQUENCE [LARGE SCALE GENOMIC DNA]</scope>
    <source>
        <strain evidence="8">DSM 26914 / JCM 13377 / KCTC 12554 / HTCC2601</strain>
    </source>
</reference>
<protein>
    <recommendedName>
        <fullName evidence="6">HTH tetR-type domain-containing protein</fullName>
    </recommendedName>
</protein>
<dbReference type="SUPFAM" id="SSF46689">
    <property type="entry name" value="Homeodomain-like"/>
    <property type="match status" value="1"/>
</dbReference>
<dbReference type="OrthoDB" id="7835708at2"/>
<dbReference type="PROSITE" id="PS50977">
    <property type="entry name" value="HTH_TETR_2"/>
    <property type="match status" value="1"/>
</dbReference>
<evidence type="ECO:0000313" key="8">
    <source>
        <dbReference type="Proteomes" id="UP000006230"/>
    </source>
</evidence>
<dbReference type="PANTHER" id="PTHR30055">
    <property type="entry name" value="HTH-TYPE TRANSCRIPTIONAL REGULATOR RUTR"/>
    <property type="match status" value="1"/>
</dbReference>
<evidence type="ECO:0000256" key="1">
    <source>
        <dbReference type="ARBA" id="ARBA00023015"/>
    </source>
</evidence>
<dbReference type="PRINTS" id="PR00455">
    <property type="entry name" value="HTHTETR"/>
</dbReference>
<dbReference type="GO" id="GO:0000976">
    <property type="term" value="F:transcription cis-regulatory region binding"/>
    <property type="evidence" value="ECO:0007669"/>
    <property type="project" value="TreeGrafter"/>
</dbReference>
<feature type="region of interest" description="Disordered" evidence="5">
    <location>
        <begin position="1"/>
        <end position="20"/>
    </location>
</feature>
<dbReference type="EMBL" id="AATQ01000065">
    <property type="protein sequence ID" value="EAU43798.1"/>
    <property type="molecule type" value="Genomic_DNA"/>
</dbReference>
<dbReference type="STRING" id="314265.R2601_16655"/>
<dbReference type="Proteomes" id="UP000006230">
    <property type="component" value="Unassembled WGS sequence"/>
</dbReference>
<keyword evidence="3" id="KW-0804">Transcription</keyword>
<dbReference type="PROSITE" id="PS01081">
    <property type="entry name" value="HTH_TETR_1"/>
    <property type="match status" value="1"/>
</dbReference>
<evidence type="ECO:0000313" key="7">
    <source>
        <dbReference type="EMBL" id="EAU43798.1"/>
    </source>
</evidence>
<evidence type="ECO:0000259" key="6">
    <source>
        <dbReference type="PROSITE" id="PS50977"/>
    </source>
</evidence>
<keyword evidence="1" id="KW-0805">Transcription regulation</keyword>
<dbReference type="PANTHER" id="PTHR30055:SF151">
    <property type="entry name" value="TRANSCRIPTIONAL REGULATORY PROTEIN"/>
    <property type="match status" value="1"/>
</dbReference>
<dbReference type="InterPro" id="IPR050109">
    <property type="entry name" value="HTH-type_TetR-like_transc_reg"/>
</dbReference>
<evidence type="ECO:0000256" key="3">
    <source>
        <dbReference type="ARBA" id="ARBA00023163"/>
    </source>
</evidence>
<gene>
    <name evidence="7" type="ORF">R2601_16655</name>
</gene>
<dbReference type="Pfam" id="PF00440">
    <property type="entry name" value="TetR_N"/>
    <property type="match status" value="1"/>
</dbReference>
<dbReference type="eggNOG" id="COG1309">
    <property type="taxonomic scope" value="Bacteria"/>
</dbReference>
<dbReference type="GO" id="GO:0003700">
    <property type="term" value="F:DNA-binding transcription factor activity"/>
    <property type="evidence" value="ECO:0007669"/>
    <property type="project" value="TreeGrafter"/>
</dbReference>
<feature type="DNA-binding region" description="H-T-H motif" evidence="4">
    <location>
        <begin position="44"/>
        <end position="63"/>
    </location>
</feature>
<dbReference type="Gene3D" id="1.10.357.10">
    <property type="entry name" value="Tetracycline Repressor, domain 2"/>
    <property type="match status" value="1"/>
</dbReference>
<evidence type="ECO:0000256" key="2">
    <source>
        <dbReference type="ARBA" id="ARBA00023125"/>
    </source>
</evidence>
<accession>Q0FI05</accession>
<dbReference type="AlphaFoldDB" id="Q0FI05"/>
<dbReference type="InterPro" id="IPR023772">
    <property type="entry name" value="DNA-bd_HTH_TetR-type_CS"/>
</dbReference>
<dbReference type="HOGENOM" id="CLU_1276626_0_0_5"/>
<keyword evidence="8" id="KW-1185">Reference proteome</keyword>
<keyword evidence="2 4" id="KW-0238">DNA-binding</keyword>